<dbReference type="PANTHER" id="PTHR43236:SF2">
    <property type="entry name" value="BLL0069 PROTEIN"/>
    <property type="match status" value="1"/>
</dbReference>
<dbReference type="Pfam" id="PF06114">
    <property type="entry name" value="Peptidase_M78"/>
    <property type="match status" value="1"/>
</dbReference>
<name>A0A160MED5_9BACI</name>
<dbReference type="InterPro" id="IPR052345">
    <property type="entry name" value="Rad_response_metalloprotease"/>
</dbReference>
<dbReference type="Proteomes" id="UP000077856">
    <property type="component" value="Chromosome"/>
</dbReference>
<feature type="domain" description="IrrE N-terminal-like" evidence="1">
    <location>
        <begin position="32"/>
        <end position="168"/>
    </location>
</feature>
<dbReference type="PANTHER" id="PTHR43236">
    <property type="entry name" value="ANTITOXIN HIGA1"/>
    <property type="match status" value="1"/>
</dbReference>
<dbReference type="KEGG" id="bon:A361_20495"/>
<dbReference type="Gene3D" id="1.10.10.2910">
    <property type="match status" value="1"/>
</dbReference>
<dbReference type="STRING" id="1196031.A361_20495"/>
<gene>
    <name evidence="2" type="ORF">A361_20495</name>
</gene>
<sequence>MKTKKKIEQKANELLKMFNIDEVPIPLDKIAEGLKISIQEEKLEGDLSGVLIRDSDKTVIGVNSKHLPNRQRFTIAHEIGHFILHEGNPIHIDRTFRVNFRDKNSSLANSIEEIEANAFAAALLMPEKKLKQFYNKKLKEGIDFEHSDELDSIAETFQVSKQALMIRLFKLGLIDDLGI</sequence>
<dbReference type="EMBL" id="CP015506">
    <property type="protein sequence ID" value="AND41440.1"/>
    <property type="molecule type" value="Genomic_DNA"/>
</dbReference>
<protein>
    <recommendedName>
        <fullName evidence="1">IrrE N-terminal-like domain-containing protein</fullName>
    </recommendedName>
</protein>
<accession>A0A160MED5</accession>
<proteinExistence type="predicted"/>
<organism evidence="2 3">
    <name type="scientific">Cytobacillus oceanisediminis 2691</name>
    <dbReference type="NCBI Taxonomy" id="1196031"/>
    <lineage>
        <taxon>Bacteria</taxon>
        <taxon>Bacillati</taxon>
        <taxon>Bacillota</taxon>
        <taxon>Bacilli</taxon>
        <taxon>Bacillales</taxon>
        <taxon>Bacillaceae</taxon>
        <taxon>Cytobacillus</taxon>
    </lineage>
</organism>
<dbReference type="AlphaFoldDB" id="A0A160MED5"/>
<dbReference type="InterPro" id="IPR010359">
    <property type="entry name" value="IrrE_HExxH"/>
</dbReference>
<evidence type="ECO:0000259" key="1">
    <source>
        <dbReference type="Pfam" id="PF06114"/>
    </source>
</evidence>
<evidence type="ECO:0000313" key="2">
    <source>
        <dbReference type="EMBL" id="AND41440.1"/>
    </source>
</evidence>
<evidence type="ECO:0000313" key="3">
    <source>
        <dbReference type="Proteomes" id="UP000077856"/>
    </source>
</evidence>
<dbReference type="eggNOG" id="COG2856">
    <property type="taxonomic scope" value="Bacteria"/>
</dbReference>
<dbReference type="RefSeq" id="WP_019380151.1">
    <property type="nucleotide sequence ID" value="NZ_CP015506.1"/>
</dbReference>
<reference evidence="2 3" key="1">
    <citation type="submission" date="2016-04" db="EMBL/GenBank/DDBJ databases">
        <title>Complete genome sequence of Bacillus oceanisediminis strain 2691.</title>
        <authorList>
            <person name="Jeong H."/>
            <person name="Kim H.J."/>
            <person name="Lee D.-W."/>
        </authorList>
    </citation>
    <scope>NUCLEOTIDE SEQUENCE [LARGE SCALE GENOMIC DNA]</scope>
    <source>
        <strain evidence="2 3">2691</strain>
    </source>
</reference>